<organism evidence="4 5">
    <name type="scientific">Thermodesulfovibrio aggregans</name>
    <dbReference type="NCBI Taxonomy" id="86166"/>
    <lineage>
        <taxon>Bacteria</taxon>
        <taxon>Pseudomonadati</taxon>
        <taxon>Nitrospirota</taxon>
        <taxon>Thermodesulfovibrionia</taxon>
        <taxon>Thermodesulfovibrionales</taxon>
        <taxon>Thermodesulfovibrionaceae</taxon>
        <taxon>Thermodesulfovibrio</taxon>
    </lineage>
</organism>
<evidence type="ECO:0000259" key="3">
    <source>
        <dbReference type="PROSITE" id="PS50977"/>
    </source>
</evidence>
<dbReference type="SUPFAM" id="SSF48498">
    <property type="entry name" value="Tetracyclin repressor-like, C-terminal domain"/>
    <property type="match status" value="1"/>
</dbReference>
<dbReference type="Gene3D" id="1.10.357.10">
    <property type="entry name" value="Tetracycline Repressor, domain 2"/>
    <property type="match status" value="1"/>
</dbReference>
<keyword evidence="1 2" id="KW-0238">DNA-binding</keyword>
<dbReference type="AlphaFoldDB" id="A0A0U9HRN7"/>
<protein>
    <submittedName>
        <fullName evidence="4">DNA-binding transcriptional regulator, AcrR family</fullName>
    </submittedName>
</protein>
<proteinExistence type="predicted"/>
<dbReference type="InterPro" id="IPR036271">
    <property type="entry name" value="Tet_transcr_reg_TetR-rel_C_sf"/>
</dbReference>
<dbReference type="PROSITE" id="PS50977">
    <property type="entry name" value="HTH_TETR_2"/>
    <property type="match status" value="1"/>
</dbReference>
<feature type="domain" description="HTH tetR-type" evidence="3">
    <location>
        <begin position="7"/>
        <end position="67"/>
    </location>
</feature>
<dbReference type="Pfam" id="PF00440">
    <property type="entry name" value="TetR_N"/>
    <property type="match status" value="1"/>
</dbReference>
<sequence>MNRRSGHESRKRIVDAAVKLFSQSGFNGTTMRMIAKEAGISVGGLYLYFKNKEELSLYLIKEKLNEFYSKVLLPLKEIPSPSQALKEYFTKALEFAKENRELIIIHAKQQGFTFGIEIKKEFFKKEREILKEIITRGIESREFKECEPEEVAKLLMNIIGGYVLSVVVEPENLFKPEVCIDILLKGLLKRSNL</sequence>
<dbReference type="EMBL" id="BCNO01000003">
    <property type="protein sequence ID" value="GAQ95694.1"/>
    <property type="molecule type" value="Genomic_DNA"/>
</dbReference>
<dbReference type="PRINTS" id="PR00455">
    <property type="entry name" value="HTHTETR"/>
</dbReference>
<evidence type="ECO:0000313" key="5">
    <source>
        <dbReference type="Proteomes" id="UP000054976"/>
    </source>
</evidence>
<dbReference type="InterPro" id="IPR009057">
    <property type="entry name" value="Homeodomain-like_sf"/>
</dbReference>
<dbReference type="InterPro" id="IPR023772">
    <property type="entry name" value="DNA-bd_HTH_TetR-type_CS"/>
</dbReference>
<reference evidence="5" key="1">
    <citation type="submission" date="2016-01" db="EMBL/GenBank/DDBJ databases">
        <title>Draft genome sequence of Thermodesulfovibrio aggregans strain TGE-P1.</title>
        <authorList>
            <person name="Sekiguchi Y."/>
            <person name="Ohashi A."/>
            <person name="Matsuura N."/>
            <person name="Tourlousse M.D."/>
        </authorList>
    </citation>
    <scope>NUCLEOTIDE SEQUENCE [LARGE SCALE GENOMIC DNA]</scope>
    <source>
        <strain evidence="5">TGE-P1</strain>
    </source>
</reference>
<dbReference type="PROSITE" id="PS01081">
    <property type="entry name" value="HTH_TETR_1"/>
    <property type="match status" value="1"/>
</dbReference>
<dbReference type="InterPro" id="IPR001647">
    <property type="entry name" value="HTH_TetR"/>
</dbReference>
<dbReference type="PANTHER" id="PTHR43479:SF11">
    <property type="entry name" value="ACREF_ENVCD OPERON REPRESSOR-RELATED"/>
    <property type="match status" value="1"/>
</dbReference>
<evidence type="ECO:0000256" key="1">
    <source>
        <dbReference type="ARBA" id="ARBA00023125"/>
    </source>
</evidence>
<dbReference type="Proteomes" id="UP000054976">
    <property type="component" value="Unassembled WGS sequence"/>
</dbReference>
<dbReference type="RefSeq" id="WP_059177121.1">
    <property type="nucleotide sequence ID" value="NZ_BCNO01000003.1"/>
</dbReference>
<keyword evidence="5" id="KW-1185">Reference proteome</keyword>
<evidence type="ECO:0000313" key="4">
    <source>
        <dbReference type="EMBL" id="GAQ95694.1"/>
    </source>
</evidence>
<dbReference type="STRING" id="86166.TAGGR_3169"/>
<evidence type="ECO:0000256" key="2">
    <source>
        <dbReference type="PROSITE-ProRule" id="PRU00335"/>
    </source>
</evidence>
<dbReference type="OrthoDB" id="9785164at2"/>
<dbReference type="PANTHER" id="PTHR43479">
    <property type="entry name" value="ACREF/ENVCD OPERON REPRESSOR-RELATED"/>
    <property type="match status" value="1"/>
</dbReference>
<gene>
    <name evidence="4" type="ORF">TAGGR_3169</name>
</gene>
<name>A0A0U9HRN7_9BACT</name>
<dbReference type="SUPFAM" id="SSF46689">
    <property type="entry name" value="Homeodomain-like"/>
    <property type="match status" value="1"/>
</dbReference>
<dbReference type="InterPro" id="IPR050624">
    <property type="entry name" value="HTH-type_Tx_Regulator"/>
</dbReference>
<comment type="caution">
    <text evidence="4">The sequence shown here is derived from an EMBL/GenBank/DDBJ whole genome shotgun (WGS) entry which is preliminary data.</text>
</comment>
<dbReference type="Gene3D" id="1.10.10.60">
    <property type="entry name" value="Homeodomain-like"/>
    <property type="match status" value="1"/>
</dbReference>
<accession>A0A0U9HRN7</accession>
<feature type="DNA-binding region" description="H-T-H motif" evidence="2">
    <location>
        <begin position="30"/>
        <end position="49"/>
    </location>
</feature>
<dbReference type="GO" id="GO:0003677">
    <property type="term" value="F:DNA binding"/>
    <property type="evidence" value="ECO:0007669"/>
    <property type="project" value="UniProtKB-UniRule"/>
</dbReference>